<dbReference type="GO" id="GO:0016874">
    <property type="term" value="F:ligase activity"/>
    <property type="evidence" value="ECO:0007669"/>
    <property type="project" value="UniProtKB-KW"/>
</dbReference>
<keyword evidence="6 9" id="KW-0863">Zinc-finger</keyword>
<evidence type="ECO:0000256" key="1">
    <source>
        <dbReference type="ARBA" id="ARBA00000900"/>
    </source>
</evidence>
<comment type="pathway">
    <text evidence="2">Protein modification; protein ubiquitination.</text>
</comment>
<comment type="catalytic activity">
    <reaction evidence="1">
        <text>S-ubiquitinyl-[E2 ubiquitin-conjugating enzyme]-L-cysteine + [acceptor protein]-L-lysine = [E2 ubiquitin-conjugating enzyme]-L-cysteine + N(6)-ubiquitinyl-[acceptor protein]-L-lysine.</text>
        <dbReference type="EC" id="2.3.2.27"/>
    </reaction>
</comment>
<evidence type="ECO:0000256" key="5">
    <source>
        <dbReference type="ARBA" id="ARBA00022723"/>
    </source>
</evidence>
<evidence type="ECO:0000313" key="11">
    <source>
        <dbReference type="EMBL" id="NXV55706.1"/>
    </source>
</evidence>
<dbReference type="SUPFAM" id="SSF57850">
    <property type="entry name" value="RING/U-box"/>
    <property type="match status" value="1"/>
</dbReference>
<dbReference type="Proteomes" id="UP000553862">
    <property type="component" value="Unassembled WGS sequence"/>
</dbReference>
<comment type="caution">
    <text evidence="11">The sequence shown here is derived from an EMBL/GenBank/DDBJ whole genome shotgun (WGS) entry which is preliminary data.</text>
</comment>
<dbReference type="GO" id="GO:0006511">
    <property type="term" value="P:ubiquitin-dependent protein catabolic process"/>
    <property type="evidence" value="ECO:0007669"/>
    <property type="project" value="TreeGrafter"/>
</dbReference>
<proteinExistence type="predicted"/>
<evidence type="ECO:0000256" key="9">
    <source>
        <dbReference type="PROSITE-ProRule" id="PRU00175"/>
    </source>
</evidence>
<keyword evidence="11" id="KW-0436">Ligase</keyword>
<feature type="non-terminal residue" evidence="11">
    <location>
        <position position="118"/>
    </location>
</feature>
<evidence type="ECO:0000256" key="6">
    <source>
        <dbReference type="ARBA" id="ARBA00022771"/>
    </source>
</evidence>
<dbReference type="GO" id="GO:0005737">
    <property type="term" value="C:cytoplasm"/>
    <property type="evidence" value="ECO:0007669"/>
    <property type="project" value="TreeGrafter"/>
</dbReference>
<reference evidence="11 12" key="1">
    <citation type="submission" date="2019-09" db="EMBL/GenBank/DDBJ databases">
        <title>Bird 10,000 Genomes (B10K) Project - Family phase.</title>
        <authorList>
            <person name="Zhang G."/>
        </authorList>
    </citation>
    <scope>NUCLEOTIDE SEQUENCE [LARGE SCALE GENOMIC DNA]</scope>
    <source>
        <strain evidence="11">OUT-0049</strain>
        <tissue evidence="11">Muscle</tissue>
    </source>
</reference>
<keyword evidence="4" id="KW-0808">Transferase</keyword>
<dbReference type="InterPro" id="IPR051826">
    <property type="entry name" value="E3_ubiquitin-ligase_domain"/>
</dbReference>
<dbReference type="GO" id="GO:0008270">
    <property type="term" value="F:zinc ion binding"/>
    <property type="evidence" value="ECO:0007669"/>
    <property type="project" value="UniProtKB-KW"/>
</dbReference>
<keyword evidence="7" id="KW-0833">Ubl conjugation pathway</keyword>
<dbReference type="EC" id="2.3.2.27" evidence="3"/>
<organism evidence="11 12">
    <name type="scientific">Molothrus ater</name>
    <name type="common">Brown-headed cowbird</name>
    <dbReference type="NCBI Taxonomy" id="84834"/>
    <lineage>
        <taxon>Eukaryota</taxon>
        <taxon>Metazoa</taxon>
        <taxon>Chordata</taxon>
        <taxon>Craniata</taxon>
        <taxon>Vertebrata</taxon>
        <taxon>Euteleostomi</taxon>
        <taxon>Archelosauria</taxon>
        <taxon>Archosauria</taxon>
        <taxon>Dinosauria</taxon>
        <taxon>Saurischia</taxon>
        <taxon>Theropoda</taxon>
        <taxon>Coelurosauria</taxon>
        <taxon>Aves</taxon>
        <taxon>Neognathae</taxon>
        <taxon>Neoaves</taxon>
        <taxon>Telluraves</taxon>
        <taxon>Australaves</taxon>
        <taxon>Passeriformes</taxon>
        <taxon>Passeroidea</taxon>
        <taxon>Icteridae</taxon>
        <taxon>Molothrus</taxon>
    </lineage>
</organism>
<feature type="domain" description="RING-type" evidence="10">
    <location>
        <begin position="66"/>
        <end position="107"/>
    </location>
</feature>
<evidence type="ECO:0000256" key="7">
    <source>
        <dbReference type="ARBA" id="ARBA00022786"/>
    </source>
</evidence>
<dbReference type="PROSITE" id="PS50089">
    <property type="entry name" value="ZF_RING_2"/>
    <property type="match status" value="1"/>
</dbReference>
<gene>
    <name evidence="11" type="primary">Rnf115</name>
    <name evidence="11" type="ORF">MOLATE_R16521</name>
</gene>
<dbReference type="PANTHER" id="PTHR22765">
    <property type="entry name" value="RING FINGER AND PROTEASE ASSOCIATED DOMAIN-CONTAINING"/>
    <property type="match status" value="1"/>
</dbReference>
<evidence type="ECO:0000256" key="2">
    <source>
        <dbReference type="ARBA" id="ARBA00004906"/>
    </source>
</evidence>
<dbReference type="PANTHER" id="PTHR22765:SF416">
    <property type="entry name" value="E3 UBIQUITIN-PROTEIN LIGASE GODZILLA"/>
    <property type="match status" value="1"/>
</dbReference>
<dbReference type="InterPro" id="IPR001841">
    <property type="entry name" value="Znf_RING"/>
</dbReference>
<keyword evidence="5" id="KW-0479">Metal-binding</keyword>
<sequence>FANSALPGSQHPFSWSGMLHSSPGDYAWGQSGLDAIVTQVSGTAAPGPGSVSAAPFPFAADTGLECPVCKEDYALAEQVRQLPCNHVFHSSCIVPWLELHDTCPVCRKSLKGEDSTRQ</sequence>
<dbReference type="Pfam" id="PF13639">
    <property type="entry name" value="zf-RING_2"/>
    <property type="match status" value="1"/>
</dbReference>
<evidence type="ECO:0000256" key="3">
    <source>
        <dbReference type="ARBA" id="ARBA00012483"/>
    </source>
</evidence>
<dbReference type="InterPro" id="IPR013083">
    <property type="entry name" value="Znf_RING/FYVE/PHD"/>
</dbReference>
<dbReference type="EMBL" id="VZUF01129112">
    <property type="protein sequence ID" value="NXV55706.1"/>
    <property type="molecule type" value="Genomic_DNA"/>
</dbReference>
<name>A0A7L3UWW6_MOLAT</name>
<dbReference type="FunFam" id="3.30.40.10:FF:000069">
    <property type="entry name" value="E3 ubiquitin-protein ligase RNF115"/>
    <property type="match status" value="1"/>
</dbReference>
<protein>
    <recommendedName>
        <fullName evidence="3">RING-type E3 ubiquitin transferase</fullName>
        <ecNumber evidence="3">2.3.2.27</ecNumber>
    </recommendedName>
</protein>
<evidence type="ECO:0000313" key="12">
    <source>
        <dbReference type="Proteomes" id="UP000553862"/>
    </source>
</evidence>
<evidence type="ECO:0000256" key="4">
    <source>
        <dbReference type="ARBA" id="ARBA00022679"/>
    </source>
</evidence>
<evidence type="ECO:0000259" key="10">
    <source>
        <dbReference type="PROSITE" id="PS50089"/>
    </source>
</evidence>
<dbReference type="SMART" id="SM00184">
    <property type="entry name" value="RING"/>
    <property type="match status" value="1"/>
</dbReference>
<feature type="non-terminal residue" evidence="11">
    <location>
        <position position="1"/>
    </location>
</feature>
<dbReference type="GO" id="GO:0000209">
    <property type="term" value="P:protein polyubiquitination"/>
    <property type="evidence" value="ECO:0007669"/>
    <property type="project" value="UniProtKB-ARBA"/>
</dbReference>
<keyword evidence="12" id="KW-1185">Reference proteome</keyword>
<dbReference type="AlphaFoldDB" id="A0A7L3UWW6"/>
<keyword evidence="8" id="KW-0862">Zinc</keyword>
<accession>A0A7L3UWW6</accession>
<dbReference type="GO" id="GO:0061630">
    <property type="term" value="F:ubiquitin protein ligase activity"/>
    <property type="evidence" value="ECO:0007669"/>
    <property type="project" value="UniProtKB-EC"/>
</dbReference>
<dbReference type="Gene3D" id="3.30.40.10">
    <property type="entry name" value="Zinc/RING finger domain, C3HC4 (zinc finger)"/>
    <property type="match status" value="1"/>
</dbReference>
<evidence type="ECO:0000256" key="8">
    <source>
        <dbReference type="ARBA" id="ARBA00022833"/>
    </source>
</evidence>